<dbReference type="InterPro" id="IPR036249">
    <property type="entry name" value="Thioredoxin-like_sf"/>
</dbReference>
<dbReference type="PROSITE" id="PS51257">
    <property type="entry name" value="PROKAR_LIPOPROTEIN"/>
    <property type="match status" value="1"/>
</dbReference>
<dbReference type="SUPFAM" id="SSF52833">
    <property type="entry name" value="Thioredoxin-like"/>
    <property type="match status" value="1"/>
</dbReference>
<keyword evidence="4" id="KW-0676">Redox-active center</keyword>
<evidence type="ECO:0000256" key="4">
    <source>
        <dbReference type="ARBA" id="ARBA00023284"/>
    </source>
</evidence>
<dbReference type="KEGG" id="mod:AS202_19410"/>
<dbReference type="InterPro" id="IPR017937">
    <property type="entry name" value="Thioredoxin_CS"/>
</dbReference>
<reference evidence="6 7" key="1">
    <citation type="journal article" date="2016" name="J. Zhejiang Univ. Sci. B">
        <title>Antibiotic resistance mechanisms of Myroides sp.</title>
        <authorList>
            <person name="Hu S."/>
            <person name="Yuan S."/>
            <person name="Qu H."/>
            <person name="Jiang T."/>
            <person name="Zhou Y."/>
            <person name="Wang M."/>
            <person name="Ming D."/>
        </authorList>
    </citation>
    <scope>NUCLEOTIDE SEQUENCE [LARGE SCALE GENOMIC DNA]</scope>
    <source>
        <strain evidence="6 7">PR63039</strain>
    </source>
</reference>
<dbReference type="GO" id="GO:0016491">
    <property type="term" value="F:oxidoreductase activity"/>
    <property type="evidence" value="ECO:0007669"/>
    <property type="project" value="InterPro"/>
</dbReference>
<keyword evidence="3" id="KW-1015">Disulfide bond</keyword>
<evidence type="ECO:0000313" key="6">
    <source>
        <dbReference type="EMBL" id="ALU28180.1"/>
    </source>
</evidence>
<dbReference type="PANTHER" id="PTHR42852:SF6">
    <property type="entry name" value="THIOL:DISULFIDE INTERCHANGE PROTEIN DSBE"/>
    <property type="match status" value="1"/>
</dbReference>
<dbReference type="GO" id="GO:0017004">
    <property type="term" value="P:cytochrome complex assembly"/>
    <property type="evidence" value="ECO:0007669"/>
    <property type="project" value="UniProtKB-KW"/>
</dbReference>
<dbReference type="InterPro" id="IPR013766">
    <property type="entry name" value="Thioredoxin_domain"/>
</dbReference>
<name>A0AAI8C934_9FLAO</name>
<evidence type="ECO:0000256" key="3">
    <source>
        <dbReference type="ARBA" id="ARBA00023157"/>
    </source>
</evidence>
<dbReference type="PROSITE" id="PS51352">
    <property type="entry name" value="THIOREDOXIN_2"/>
    <property type="match status" value="1"/>
</dbReference>
<evidence type="ECO:0000256" key="2">
    <source>
        <dbReference type="ARBA" id="ARBA00022748"/>
    </source>
</evidence>
<accession>A0AAI8C934</accession>
<protein>
    <recommendedName>
        <fullName evidence="5">Thioredoxin domain-containing protein</fullName>
    </recommendedName>
</protein>
<evidence type="ECO:0000313" key="7">
    <source>
        <dbReference type="Proteomes" id="UP000069030"/>
    </source>
</evidence>
<proteinExistence type="predicted"/>
<comment type="subcellular location">
    <subcellularLocation>
        <location evidence="1">Cell envelope</location>
    </subcellularLocation>
</comment>
<dbReference type="AlphaFoldDB" id="A0AAI8C934"/>
<dbReference type="PROSITE" id="PS00194">
    <property type="entry name" value="THIOREDOXIN_1"/>
    <property type="match status" value="1"/>
</dbReference>
<dbReference type="RefSeq" id="WP_058699972.1">
    <property type="nucleotide sequence ID" value="NZ_CP013690.1"/>
</dbReference>
<dbReference type="Pfam" id="PF00578">
    <property type="entry name" value="AhpC-TSA"/>
    <property type="match status" value="1"/>
</dbReference>
<dbReference type="GO" id="GO:0030313">
    <property type="term" value="C:cell envelope"/>
    <property type="evidence" value="ECO:0007669"/>
    <property type="project" value="UniProtKB-SubCell"/>
</dbReference>
<sequence>MKKLSILLFGALVFVSCQDKNVIEITTKNIPDNAKVEILSKEIGQDTPFAVAEGVIVDGKVSLKNPFTEIDEAFLSIQEEGQVGHSIFFMGEPGKITIEYDQHHPDRPIIGGTENNIKLQQFLNEMKPYSDKLTQFLTENGAVLNNASGDNDPAVIEKLKQQYNVLTEETSRLVDKFEIENNRTALGLLMISQKIGSKEKSLEALKEEFSKYPAQLKKTKLGKKVQSLLTGAEGDLAIGGKLPDFKGLTPEGEELTLTDFLKDKKLVLVDLWASWCGPCRQENPNLVKAYEAYHDKGFDIIGYSLDKEEVAWKKAIQVDKLTWTQVSNLMYWDDPIVPIYGIEGIPASYLIDGNGTILAMNLRGEELSKKIEEILAK</sequence>
<feature type="domain" description="Thioredoxin" evidence="5">
    <location>
        <begin position="236"/>
        <end position="377"/>
    </location>
</feature>
<organism evidence="6 7">
    <name type="scientific">Myroides odoratimimus</name>
    <dbReference type="NCBI Taxonomy" id="76832"/>
    <lineage>
        <taxon>Bacteria</taxon>
        <taxon>Pseudomonadati</taxon>
        <taxon>Bacteroidota</taxon>
        <taxon>Flavobacteriia</taxon>
        <taxon>Flavobacteriales</taxon>
        <taxon>Flavobacteriaceae</taxon>
        <taxon>Myroides</taxon>
    </lineage>
</organism>
<dbReference type="EMBL" id="CP013690">
    <property type="protein sequence ID" value="ALU28180.1"/>
    <property type="molecule type" value="Genomic_DNA"/>
</dbReference>
<dbReference type="Gene3D" id="3.40.30.10">
    <property type="entry name" value="Glutaredoxin"/>
    <property type="match status" value="1"/>
</dbReference>
<dbReference type="PANTHER" id="PTHR42852">
    <property type="entry name" value="THIOL:DISULFIDE INTERCHANGE PROTEIN DSBE"/>
    <property type="match status" value="1"/>
</dbReference>
<evidence type="ECO:0000256" key="1">
    <source>
        <dbReference type="ARBA" id="ARBA00004196"/>
    </source>
</evidence>
<dbReference type="CDD" id="cd02966">
    <property type="entry name" value="TlpA_like_family"/>
    <property type="match status" value="1"/>
</dbReference>
<dbReference type="Proteomes" id="UP000069030">
    <property type="component" value="Chromosome"/>
</dbReference>
<dbReference type="InterPro" id="IPR050553">
    <property type="entry name" value="Thioredoxin_ResA/DsbE_sf"/>
</dbReference>
<keyword evidence="2" id="KW-0201">Cytochrome c-type biogenesis</keyword>
<dbReference type="GO" id="GO:0016209">
    <property type="term" value="F:antioxidant activity"/>
    <property type="evidence" value="ECO:0007669"/>
    <property type="project" value="InterPro"/>
</dbReference>
<evidence type="ECO:0000259" key="5">
    <source>
        <dbReference type="PROSITE" id="PS51352"/>
    </source>
</evidence>
<dbReference type="InterPro" id="IPR000866">
    <property type="entry name" value="AhpC/TSA"/>
</dbReference>
<gene>
    <name evidence="6" type="ORF">AS202_19410</name>
</gene>